<feature type="non-terminal residue" evidence="1">
    <location>
        <position position="1"/>
    </location>
</feature>
<dbReference type="AlphaFoldDB" id="A0A7T8GL72"/>
<feature type="non-terminal residue" evidence="1">
    <location>
        <position position="52"/>
    </location>
</feature>
<dbReference type="Proteomes" id="UP000595437">
    <property type="component" value="Chromosome 20"/>
</dbReference>
<sequence>QIMNLRKFLSMKQRGYDTIKKGLLTLMSKAKHHSSTWKILKFKKIVFFKMDS</sequence>
<evidence type="ECO:0000313" key="2">
    <source>
        <dbReference type="Proteomes" id="UP000595437"/>
    </source>
</evidence>
<organism evidence="1 2">
    <name type="scientific">Caligus rogercresseyi</name>
    <name type="common">Sea louse</name>
    <dbReference type="NCBI Taxonomy" id="217165"/>
    <lineage>
        <taxon>Eukaryota</taxon>
        <taxon>Metazoa</taxon>
        <taxon>Ecdysozoa</taxon>
        <taxon>Arthropoda</taxon>
        <taxon>Crustacea</taxon>
        <taxon>Multicrustacea</taxon>
        <taxon>Hexanauplia</taxon>
        <taxon>Copepoda</taxon>
        <taxon>Siphonostomatoida</taxon>
        <taxon>Caligidae</taxon>
        <taxon>Caligus</taxon>
    </lineage>
</organism>
<accession>A0A7T8GL72</accession>
<protein>
    <submittedName>
        <fullName evidence="1">Uncharacterized protein</fullName>
    </submittedName>
</protein>
<proteinExistence type="predicted"/>
<evidence type="ECO:0000313" key="1">
    <source>
        <dbReference type="EMBL" id="QQP32295.1"/>
    </source>
</evidence>
<reference evidence="2" key="1">
    <citation type="submission" date="2021-01" db="EMBL/GenBank/DDBJ databases">
        <title>Caligus Genome Assembly.</title>
        <authorList>
            <person name="Gallardo-Escarate C."/>
        </authorList>
    </citation>
    <scope>NUCLEOTIDE SEQUENCE [LARGE SCALE GENOMIC DNA]</scope>
</reference>
<gene>
    <name evidence="1" type="ORF">FKW44_024552</name>
</gene>
<keyword evidence="2" id="KW-1185">Reference proteome</keyword>
<dbReference type="EMBL" id="CP045909">
    <property type="protein sequence ID" value="QQP32295.1"/>
    <property type="molecule type" value="Genomic_DNA"/>
</dbReference>
<name>A0A7T8GL72_CALRO</name>